<dbReference type="RefSeq" id="WP_372515961.1">
    <property type="nucleotide sequence ID" value="NZ_JARHTQ010000022.1"/>
</dbReference>
<feature type="non-terminal residue" evidence="1">
    <location>
        <position position="1"/>
    </location>
</feature>
<reference evidence="1 2" key="1">
    <citation type="submission" date="2023-03" db="EMBL/GenBank/DDBJ databases">
        <title>Draft genome sequence of type strain Streptomyces ferralitis JCM 14344.</title>
        <authorList>
            <person name="Klaysubun C."/>
            <person name="Duangmal K."/>
        </authorList>
    </citation>
    <scope>NUCLEOTIDE SEQUENCE [LARGE SCALE GENOMIC DNA]</scope>
    <source>
        <strain evidence="1 2">JCM 14344</strain>
    </source>
</reference>
<name>A0ABT5Z6I7_9ACTN</name>
<evidence type="ECO:0000313" key="2">
    <source>
        <dbReference type="Proteomes" id="UP001220022"/>
    </source>
</evidence>
<sequence length="65" mass="6402">PPTLLAGFAARPNAGLRPAFAQPLRGPSPSPRTGLRPAPFAAGAVRTFQPAAAAGRPTAESGGPS</sequence>
<proteinExistence type="predicted"/>
<comment type="caution">
    <text evidence="1">The sequence shown here is derived from an EMBL/GenBank/DDBJ whole genome shotgun (WGS) entry which is preliminary data.</text>
</comment>
<dbReference type="EMBL" id="JARHTQ010000022">
    <property type="protein sequence ID" value="MDF2259428.1"/>
    <property type="molecule type" value="Genomic_DNA"/>
</dbReference>
<accession>A0ABT5Z6I7</accession>
<organism evidence="1 2">
    <name type="scientific">Streptantibioticus ferralitis</name>
    <dbReference type="NCBI Taxonomy" id="236510"/>
    <lineage>
        <taxon>Bacteria</taxon>
        <taxon>Bacillati</taxon>
        <taxon>Actinomycetota</taxon>
        <taxon>Actinomycetes</taxon>
        <taxon>Kitasatosporales</taxon>
        <taxon>Streptomycetaceae</taxon>
        <taxon>Streptantibioticus</taxon>
    </lineage>
</organism>
<keyword evidence="2" id="KW-1185">Reference proteome</keyword>
<protein>
    <submittedName>
        <fullName evidence="1">Uncharacterized protein</fullName>
    </submittedName>
</protein>
<dbReference type="Proteomes" id="UP001220022">
    <property type="component" value="Unassembled WGS sequence"/>
</dbReference>
<gene>
    <name evidence="1" type="ORF">P2L57_28060</name>
</gene>
<evidence type="ECO:0000313" key="1">
    <source>
        <dbReference type="EMBL" id="MDF2259428.1"/>
    </source>
</evidence>